<accession>A0A8T9MUV5</accession>
<protein>
    <submittedName>
        <fullName evidence="1">Uncharacterized protein</fullName>
    </submittedName>
</protein>
<sequence>MQALSAAAFVARNATRRGAELGNGGVSGYNLLLVARRVRAWGCAACRTRIVFQLTELHIKHSPMRYPDSDGLTPPTE</sequence>
<dbReference type="EMBL" id="CP091521">
    <property type="protein sequence ID" value="UOP04981.1"/>
    <property type="molecule type" value="Genomic_DNA"/>
</dbReference>
<proteinExistence type="predicted"/>
<name>A0A8T9MUV5_9NEIS</name>
<dbReference type="AlphaFoldDB" id="A0A8T9MUV5"/>
<evidence type="ECO:0000313" key="2">
    <source>
        <dbReference type="Proteomes" id="UP000831534"/>
    </source>
</evidence>
<evidence type="ECO:0000313" key="1">
    <source>
        <dbReference type="EMBL" id="UOP04981.1"/>
    </source>
</evidence>
<reference evidence="1" key="2">
    <citation type="journal article" date="2022" name="Res Sq">
        <title>Evolution of multicellular longitudinally dividing oral cavity symbionts (Neisseriaceae).</title>
        <authorList>
            <person name="Nyongesa S."/>
            <person name="Weber P."/>
            <person name="Bernet E."/>
            <person name="Pullido F."/>
            <person name="Nieckarz M."/>
            <person name="Delaby M."/>
            <person name="Nieves C."/>
            <person name="Viehboeck T."/>
            <person name="Krause N."/>
            <person name="Rivera-Millot A."/>
            <person name="Nakamura A."/>
            <person name="Vischer N."/>
            <person name="VanNieuwenhze M."/>
            <person name="Brun Y."/>
            <person name="Cava F."/>
            <person name="Bulgheresi S."/>
            <person name="Veyrier F."/>
        </authorList>
    </citation>
    <scope>NUCLEOTIDE SEQUENCE</scope>
    <source>
        <strain evidence="1">17694</strain>
    </source>
</reference>
<reference evidence="1" key="1">
    <citation type="submission" date="2021-12" db="EMBL/GenBank/DDBJ databases">
        <authorList>
            <person name="Veyrier F.J."/>
        </authorList>
    </citation>
    <scope>NUCLEOTIDE SEQUENCE</scope>
    <source>
        <strain evidence="1">17694</strain>
    </source>
</reference>
<keyword evidence="2" id="KW-1185">Reference proteome</keyword>
<dbReference type="Proteomes" id="UP000831534">
    <property type="component" value="Chromosome"/>
</dbReference>
<organism evidence="1 2">
    <name type="scientific">Conchiformibius kuhniae</name>
    <dbReference type="NCBI Taxonomy" id="211502"/>
    <lineage>
        <taxon>Bacteria</taxon>
        <taxon>Pseudomonadati</taxon>
        <taxon>Pseudomonadota</taxon>
        <taxon>Betaproteobacteria</taxon>
        <taxon>Neisseriales</taxon>
        <taxon>Neisseriaceae</taxon>
        <taxon>Conchiformibius</taxon>
    </lineage>
</organism>
<gene>
    <name evidence="1" type="ORF">LVJ77_01215</name>
</gene>